<sequence length="236" mass="26696">MGNVVIGRIDKIDEQRAETPFMKSSMKEPEGNETLFLSSQEFDEGRFAGKEVRLFIPSGLVDDCKDLSNVSVYFELELYPFYQKIKEEMVSDEKPRGVLRMRRTVSEKESEAVMLGDLYVLSSLVGEPSEAMVKRTKREVRPSHVILTVDFGRGTMGHLEYTFANEAERIEFEWSGIKRIIEFDSDEMTPLTPEGLTPLLLSYSVDAILSGAHPADEDLLQSLNKYRSLLNGGGLR</sequence>
<dbReference type="PATRIC" id="fig|218284.4.peg.4073"/>
<organism evidence="1 2">
    <name type="scientific">Rossellomorea vietnamensis</name>
    <dbReference type="NCBI Taxonomy" id="218284"/>
    <lineage>
        <taxon>Bacteria</taxon>
        <taxon>Bacillati</taxon>
        <taxon>Bacillota</taxon>
        <taxon>Bacilli</taxon>
        <taxon>Bacillales</taxon>
        <taxon>Bacillaceae</taxon>
        <taxon>Rossellomorea</taxon>
    </lineage>
</organism>
<protein>
    <submittedName>
        <fullName evidence="1">Uncharacterized protein</fullName>
    </submittedName>
</protein>
<gene>
    <name evidence="1" type="ORF">AM506_11855</name>
</gene>
<dbReference type="OrthoDB" id="2716410at2"/>
<dbReference type="EMBL" id="LIXZ01000008">
    <property type="protein sequence ID" value="KPL59219.1"/>
    <property type="molecule type" value="Genomic_DNA"/>
</dbReference>
<name>A0A0P6WFE5_9BACI</name>
<dbReference type="Proteomes" id="UP000050398">
    <property type="component" value="Unassembled WGS sequence"/>
</dbReference>
<evidence type="ECO:0000313" key="2">
    <source>
        <dbReference type="Proteomes" id="UP000050398"/>
    </source>
</evidence>
<comment type="caution">
    <text evidence="1">The sequence shown here is derived from an EMBL/GenBank/DDBJ whole genome shotgun (WGS) entry which is preliminary data.</text>
</comment>
<evidence type="ECO:0000313" key="1">
    <source>
        <dbReference type="EMBL" id="KPL59219.1"/>
    </source>
</evidence>
<dbReference type="AlphaFoldDB" id="A0A0P6WFE5"/>
<dbReference type="RefSeq" id="WP_060672710.1">
    <property type="nucleotide sequence ID" value="NZ_LIXZ01000008.1"/>
</dbReference>
<accession>A0A0P6WFE5</accession>
<proteinExistence type="predicted"/>
<reference evidence="1 2" key="1">
    <citation type="submission" date="2015-08" db="EMBL/GenBank/DDBJ databases">
        <title>Draft Genome Sequence of Bacillus vietnamensis UCD-SED5.</title>
        <authorList>
            <person name="Lee R.D."/>
            <person name="Jospin G."/>
            <person name="Lang J.M."/>
            <person name="Coil D.A."/>
            <person name="Eisen J.A."/>
        </authorList>
    </citation>
    <scope>NUCLEOTIDE SEQUENCE [LARGE SCALE GENOMIC DNA]</scope>
    <source>
        <strain evidence="1 2">UCD-SED5</strain>
    </source>
</reference>